<sequence>MMMFLLEIKDVKFDTTLLNLILDGLGALIGIGGGVWAVWGLVQLGIQFFGERDGSGMKTALNHMMGGAIIAAAGTALVALL</sequence>
<organism evidence="2 3">
    <name type="scientific">Arachnia rubra</name>
    <dbReference type="NCBI Taxonomy" id="1547448"/>
    <lineage>
        <taxon>Bacteria</taxon>
        <taxon>Bacillati</taxon>
        <taxon>Actinomycetota</taxon>
        <taxon>Actinomycetes</taxon>
        <taxon>Propionibacteriales</taxon>
        <taxon>Propionibacteriaceae</taxon>
        <taxon>Arachnia</taxon>
    </lineage>
</organism>
<feature type="transmembrane region" description="Helical" evidence="1">
    <location>
        <begin position="20"/>
        <end position="41"/>
    </location>
</feature>
<keyword evidence="1" id="KW-1133">Transmembrane helix</keyword>
<evidence type="ECO:0000313" key="2">
    <source>
        <dbReference type="EMBL" id="QUC07403.1"/>
    </source>
</evidence>
<evidence type="ECO:0000313" key="3">
    <source>
        <dbReference type="Proteomes" id="UP000678513"/>
    </source>
</evidence>
<feature type="transmembrane region" description="Helical" evidence="1">
    <location>
        <begin position="61"/>
        <end position="80"/>
    </location>
</feature>
<gene>
    <name evidence="2" type="ORF">J5A65_10715</name>
</gene>
<keyword evidence="1" id="KW-0472">Membrane</keyword>
<keyword evidence="1" id="KW-0812">Transmembrane</keyword>
<keyword evidence="3" id="KW-1185">Reference proteome</keyword>
<accession>A0ABX7Y4F0</accession>
<name>A0ABX7Y4F0_9ACTN</name>
<protein>
    <submittedName>
        <fullName evidence="2">Uncharacterized protein</fullName>
    </submittedName>
</protein>
<dbReference type="RefSeq" id="WP_212321834.1">
    <property type="nucleotide sequence ID" value="NZ_AP024463.1"/>
</dbReference>
<dbReference type="Proteomes" id="UP000678513">
    <property type="component" value="Chromosome"/>
</dbReference>
<dbReference type="EMBL" id="CP072384">
    <property type="protein sequence ID" value="QUC07403.1"/>
    <property type="molecule type" value="Genomic_DNA"/>
</dbReference>
<reference evidence="2 3" key="1">
    <citation type="submission" date="2021-03" db="EMBL/GenBank/DDBJ databases">
        <title>Human Oral Microbial Genomes.</title>
        <authorList>
            <person name="Johnston C.D."/>
            <person name="Chen T."/>
            <person name="Dewhirst F.E."/>
        </authorList>
    </citation>
    <scope>NUCLEOTIDE SEQUENCE [LARGE SCALE GENOMIC DNA]</scope>
    <source>
        <strain evidence="2 3">DSMZ 100122</strain>
    </source>
</reference>
<evidence type="ECO:0000256" key="1">
    <source>
        <dbReference type="SAM" id="Phobius"/>
    </source>
</evidence>
<proteinExistence type="predicted"/>